<keyword evidence="2" id="KW-1133">Transmembrane helix</keyword>
<dbReference type="EMBL" id="GL883162">
    <property type="protein sequence ID" value="EGF99239.1"/>
    <property type="molecule type" value="Genomic_DNA"/>
</dbReference>
<dbReference type="InParanoid" id="F4S7Z9"/>
<proteinExistence type="predicted"/>
<dbReference type="VEuPathDB" id="FungiDB:MELLADRAFT_112881"/>
<reference evidence="4" key="1">
    <citation type="journal article" date="2011" name="Proc. Natl. Acad. Sci. U.S.A.">
        <title>Obligate biotrophy features unraveled by the genomic analysis of rust fungi.</title>
        <authorList>
            <person name="Duplessis S."/>
            <person name="Cuomo C.A."/>
            <person name="Lin Y.-C."/>
            <person name="Aerts A."/>
            <person name="Tisserant E."/>
            <person name="Veneault-Fourrey C."/>
            <person name="Joly D.L."/>
            <person name="Hacquard S."/>
            <person name="Amselem J."/>
            <person name="Cantarel B.L."/>
            <person name="Chiu R."/>
            <person name="Coutinho P.M."/>
            <person name="Feau N."/>
            <person name="Field M."/>
            <person name="Frey P."/>
            <person name="Gelhaye E."/>
            <person name="Goldberg J."/>
            <person name="Grabherr M.G."/>
            <person name="Kodira C.D."/>
            <person name="Kohler A."/>
            <person name="Kuees U."/>
            <person name="Lindquist E.A."/>
            <person name="Lucas S.M."/>
            <person name="Mago R."/>
            <person name="Mauceli E."/>
            <person name="Morin E."/>
            <person name="Murat C."/>
            <person name="Pangilinan J.L."/>
            <person name="Park R."/>
            <person name="Pearson M."/>
            <person name="Quesneville H."/>
            <person name="Rouhier N."/>
            <person name="Sakthikumar S."/>
            <person name="Salamov A.A."/>
            <person name="Schmutz J."/>
            <person name="Selles B."/>
            <person name="Shapiro H."/>
            <person name="Tanguay P."/>
            <person name="Tuskan G.A."/>
            <person name="Henrissat B."/>
            <person name="Van de Peer Y."/>
            <person name="Rouze P."/>
            <person name="Ellis J.G."/>
            <person name="Dodds P.N."/>
            <person name="Schein J.E."/>
            <person name="Zhong S."/>
            <person name="Hamelin R.C."/>
            <person name="Grigoriev I.V."/>
            <person name="Szabo L.J."/>
            <person name="Martin F."/>
        </authorList>
    </citation>
    <scope>NUCLEOTIDE SEQUENCE [LARGE SCALE GENOMIC DNA]</scope>
    <source>
        <strain evidence="4">98AG31 / pathotype 3-4-7</strain>
    </source>
</reference>
<dbReference type="GeneID" id="18924815"/>
<dbReference type="HOGENOM" id="CLU_1525504_0_0_1"/>
<evidence type="ECO:0000313" key="3">
    <source>
        <dbReference type="EMBL" id="EGF99239.1"/>
    </source>
</evidence>
<keyword evidence="4" id="KW-1185">Reference proteome</keyword>
<evidence type="ECO:0000256" key="1">
    <source>
        <dbReference type="SAM" id="MobiDB-lite"/>
    </source>
</evidence>
<protein>
    <submittedName>
        <fullName evidence="3">Uncharacterized protein</fullName>
    </submittedName>
</protein>
<feature type="transmembrane region" description="Helical" evidence="2">
    <location>
        <begin position="36"/>
        <end position="55"/>
    </location>
</feature>
<name>F4S7Z9_MELLP</name>
<evidence type="ECO:0000256" key="2">
    <source>
        <dbReference type="SAM" id="Phobius"/>
    </source>
</evidence>
<gene>
    <name evidence="3" type="ORF">MELLADRAFT_112881</name>
</gene>
<feature type="region of interest" description="Disordered" evidence="1">
    <location>
        <begin position="100"/>
        <end position="136"/>
    </location>
</feature>
<dbReference type="RefSeq" id="XP_007417545.1">
    <property type="nucleotide sequence ID" value="XM_007417483.1"/>
</dbReference>
<sequence>MLNLVMVYFLRLFFEFPVGEDFKGFIRNYFQQLPKTILFVILIGLMFLAITYFIGSSTPMTTTNNYLIELDTLPPPVISTRKPLLPLIIITAPLDESFNTNTSASRESNRKPGSDNNLLKVPPHPRLRTSRPRSHYPVDSMNLVSGTSFTNLPGYSLGLRLINEALGSLSINHKDV</sequence>
<dbReference type="AlphaFoldDB" id="F4S7Z9"/>
<dbReference type="KEGG" id="mlr:MELLADRAFT_112881"/>
<keyword evidence="2" id="KW-0472">Membrane</keyword>
<dbReference type="OrthoDB" id="2515941at2759"/>
<feature type="compositionally biased region" description="Basic residues" evidence="1">
    <location>
        <begin position="123"/>
        <end position="134"/>
    </location>
</feature>
<keyword evidence="2" id="KW-0812">Transmembrane</keyword>
<organism evidence="4">
    <name type="scientific">Melampsora larici-populina (strain 98AG31 / pathotype 3-4-7)</name>
    <name type="common">Poplar leaf rust fungus</name>
    <dbReference type="NCBI Taxonomy" id="747676"/>
    <lineage>
        <taxon>Eukaryota</taxon>
        <taxon>Fungi</taxon>
        <taxon>Dikarya</taxon>
        <taxon>Basidiomycota</taxon>
        <taxon>Pucciniomycotina</taxon>
        <taxon>Pucciniomycetes</taxon>
        <taxon>Pucciniales</taxon>
        <taxon>Melampsoraceae</taxon>
        <taxon>Melampsora</taxon>
    </lineage>
</organism>
<evidence type="ECO:0000313" key="4">
    <source>
        <dbReference type="Proteomes" id="UP000001072"/>
    </source>
</evidence>
<accession>F4S7Z9</accession>
<dbReference type="Proteomes" id="UP000001072">
    <property type="component" value="Unassembled WGS sequence"/>
</dbReference>